<dbReference type="Proteomes" id="UP000271889">
    <property type="component" value="Unassembled WGS sequence"/>
</dbReference>
<sequence>MNTRQNSTELTCTLFVSPHGGFLKIHSLRSLRQYSVYFPCFSSSQACLVGKV</sequence>
<evidence type="ECO:0000313" key="1">
    <source>
        <dbReference type="EMBL" id="VDK74210.1"/>
    </source>
</evidence>
<gene>
    <name evidence="1" type="ORF">CGOC_LOCUS7007</name>
</gene>
<keyword evidence="2" id="KW-1185">Reference proteome</keyword>
<name>A0A3P6T310_CYLGO</name>
<proteinExistence type="predicted"/>
<dbReference type="EMBL" id="UYRV01023758">
    <property type="protein sequence ID" value="VDK74210.1"/>
    <property type="molecule type" value="Genomic_DNA"/>
</dbReference>
<organism evidence="1 2">
    <name type="scientific">Cylicostephanus goldi</name>
    <name type="common">Nematode worm</name>
    <dbReference type="NCBI Taxonomy" id="71465"/>
    <lineage>
        <taxon>Eukaryota</taxon>
        <taxon>Metazoa</taxon>
        <taxon>Ecdysozoa</taxon>
        <taxon>Nematoda</taxon>
        <taxon>Chromadorea</taxon>
        <taxon>Rhabditida</taxon>
        <taxon>Rhabditina</taxon>
        <taxon>Rhabditomorpha</taxon>
        <taxon>Strongyloidea</taxon>
        <taxon>Strongylidae</taxon>
        <taxon>Cylicostephanus</taxon>
    </lineage>
</organism>
<accession>A0A3P6T310</accession>
<reference evidence="1 2" key="1">
    <citation type="submission" date="2018-11" db="EMBL/GenBank/DDBJ databases">
        <authorList>
            <consortium name="Pathogen Informatics"/>
        </authorList>
    </citation>
    <scope>NUCLEOTIDE SEQUENCE [LARGE SCALE GENOMIC DNA]</scope>
</reference>
<dbReference type="AlphaFoldDB" id="A0A3P6T310"/>
<protein>
    <submittedName>
        <fullName evidence="1">Uncharacterized protein</fullName>
    </submittedName>
</protein>
<evidence type="ECO:0000313" key="2">
    <source>
        <dbReference type="Proteomes" id="UP000271889"/>
    </source>
</evidence>